<organism evidence="1 2">
    <name type="scientific">Naganishia vaughanmartiniae</name>
    <dbReference type="NCBI Taxonomy" id="1424756"/>
    <lineage>
        <taxon>Eukaryota</taxon>
        <taxon>Fungi</taxon>
        <taxon>Dikarya</taxon>
        <taxon>Basidiomycota</taxon>
        <taxon>Agaricomycotina</taxon>
        <taxon>Tremellomycetes</taxon>
        <taxon>Filobasidiales</taxon>
        <taxon>Filobasidiaceae</taxon>
        <taxon>Naganishia</taxon>
    </lineage>
</organism>
<protein>
    <submittedName>
        <fullName evidence="1">Uncharacterized protein</fullName>
    </submittedName>
</protein>
<evidence type="ECO:0000313" key="2">
    <source>
        <dbReference type="Proteomes" id="UP001243375"/>
    </source>
</evidence>
<name>A0ACC2XI96_9TREE</name>
<proteinExistence type="predicted"/>
<reference evidence="1" key="1">
    <citation type="submission" date="2023-04" db="EMBL/GenBank/DDBJ databases">
        <title>Draft Genome sequencing of Naganishia species isolated from polar environments using Oxford Nanopore Technology.</title>
        <authorList>
            <person name="Leo P."/>
            <person name="Venkateswaran K."/>
        </authorList>
    </citation>
    <scope>NUCLEOTIDE SEQUENCE</scope>
    <source>
        <strain evidence="1">MNA-CCFEE 5425</strain>
    </source>
</reference>
<feature type="non-terminal residue" evidence="1">
    <location>
        <position position="99"/>
    </location>
</feature>
<keyword evidence="2" id="KW-1185">Reference proteome</keyword>
<accession>A0ACC2XI96</accession>
<comment type="caution">
    <text evidence="1">The sequence shown here is derived from an EMBL/GenBank/DDBJ whole genome shotgun (WGS) entry which is preliminary data.</text>
</comment>
<evidence type="ECO:0000313" key="1">
    <source>
        <dbReference type="EMBL" id="KAJ9123119.1"/>
    </source>
</evidence>
<dbReference type="EMBL" id="JASBWU010000003">
    <property type="protein sequence ID" value="KAJ9123119.1"/>
    <property type="molecule type" value="Genomic_DNA"/>
</dbReference>
<gene>
    <name evidence="1" type="ORF">QFC22_001310</name>
</gene>
<dbReference type="Proteomes" id="UP001243375">
    <property type="component" value="Unassembled WGS sequence"/>
</dbReference>
<sequence>MQTALVSEPYSSGFTGPIGGQVDFTGSPIGEYGLREGPELMGRLQGYIASQGGSMLPIASTAAALDVVRKFIDFHRGNEVWGQFQNSCFSKDYLTGESQ</sequence>